<protein>
    <submittedName>
        <fullName evidence="4">Type III secretion protein HrpQ</fullName>
    </submittedName>
</protein>
<evidence type="ECO:0000259" key="3">
    <source>
        <dbReference type="Pfam" id="PF21934"/>
    </source>
</evidence>
<feature type="compositionally biased region" description="Polar residues" evidence="1">
    <location>
        <begin position="105"/>
        <end position="129"/>
    </location>
</feature>
<dbReference type="InterPro" id="IPR053946">
    <property type="entry name" value="YscD_ppl_3rd"/>
</dbReference>
<evidence type="ECO:0000313" key="5">
    <source>
        <dbReference type="Proteomes" id="UP000250443"/>
    </source>
</evidence>
<dbReference type="Pfam" id="PF16697">
    <property type="entry name" value="Yop-YscD_cpl"/>
    <property type="match status" value="1"/>
</dbReference>
<dbReference type="CDD" id="cd00060">
    <property type="entry name" value="FHA"/>
    <property type="match status" value="1"/>
</dbReference>
<dbReference type="AlphaFoldDB" id="A0A2X2DCK9"/>
<name>A0A2X2DCK9_PSELU</name>
<dbReference type="InterPro" id="IPR032030">
    <property type="entry name" value="YscD_cytoplasmic_dom"/>
</dbReference>
<gene>
    <name evidence="4" type="primary">hrpQ</name>
    <name evidence="4" type="ORF">NCTC11842_05749</name>
</gene>
<dbReference type="EMBL" id="UAUF01000016">
    <property type="protein sequence ID" value="SPZ16711.1"/>
    <property type="molecule type" value="Genomic_DNA"/>
</dbReference>
<feature type="domain" description="YscD-like Bon-like" evidence="3">
    <location>
        <begin position="195"/>
        <end position="256"/>
    </location>
</feature>
<evidence type="ECO:0000313" key="4">
    <source>
        <dbReference type="EMBL" id="SPZ16711.1"/>
    </source>
</evidence>
<proteinExistence type="predicted"/>
<dbReference type="Gene3D" id="2.60.200.20">
    <property type="match status" value="1"/>
</dbReference>
<accession>A0A2X2DCK9</accession>
<dbReference type="Proteomes" id="UP000250443">
    <property type="component" value="Unassembled WGS sequence"/>
</dbReference>
<dbReference type="SUPFAM" id="SSF49879">
    <property type="entry name" value="SMAD/FHA domain"/>
    <property type="match status" value="1"/>
</dbReference>
<dbReference type="Pfam" id="PF21934">
    <property type="entry name" value="Yop-YscD_ppl_3rd"/>
    <property type="match status" value="1"/>
</dbReference>
<dbReference type="RefSeq" id="WP_112298019.1">
    <property type="nucleotide sequence ID" value="NZ_UAUF01000016.1"/>
</dbReference>
<evidence type="ECO:0000256" key="1">
    <source>
        <dbReference type="SAM" id="MobiDB-lite"/>
    </source>
</evidence>
<dbReference type="InterPro" id="IPR008984">
    <property type="entry name" value="SMAD_FHA_dom_sf"/>
</dbReference>
<organism evidence="4 5">
    <name type="scientific">Pseudomonas luteola</name>
    <dbReference type="NCBI Taxonomy" id="47886"/>
    <lineage>
        <taxon>Bacteria</taxon>
        <taxon>Pseudomonadati</taxon>
        <taxon>Pseudomonadota</taxon>
        <taxon>Gammaproteobacteria</taxon>
        <taxon>Pseudomonadales</taxon>
        <taxon>Pseudomonadaceae</taxon>
        <taxon>Pseudomonas</taxon>
    </lineage>
</organism>
<evidence type="ECO:0000259" key="2">
    <source>
        <dbReference type="Pfam" id="PF16697"/>
    </source>
</evidence>
<reference evidence="4 5" key="1">
    <citation type="submission" date="2018-06" db="EMBL/GenBank/DDBJ databases">
        <authorList>
            <consortium name="Pathogen Informatics"/>
            <person name="Doyle S."/>
        </authorList>
    </citation>
    <scope>NUCLEOTIDE SEQUENCE [LARGE SCALE GENOMIC DNA]</scope>
    <source>
        <strain evidence="4 5">NCTC11842</strain>
    </source>
</reference>
<feature type="domain" description="YscD cytoplasmic" evidence="2">
    <location>
        <begin position="5"/>
        <end position="94"/>
    </location>
</feature>
<sequence>MFELRVLNGLHQGAALPLIGEQWLIGANDELDLALHDAGVEQRHGCLKREGERWVLNAEEGVVLDEEGHPLSPDDLYPNRLFVIGSVWLTISAAQDAWPVVATPTPDSGRSQTSNQPTEPTSNGSSSKPKTFLFNRMTTIALGVLLGVVGSAWSISSNGPASALADNHAIKQNSSAQATSSHAAPQRLQLSDEEAMSKLKTMLSDRLLTDIAIESTPDGLVLRGSLEQEAHLVYARMLQRFKDRYETKAALVDEVSVGGASLPFAIVQIMSGPHAHIVTAEGKRLYVGDELNGIRLTRIDDGRLEFQGERRYEVVW</sequence>
<feature type="region of interest" description="Disordered" evidence="1">
    <location>
        <begin position="102"/>
        <end position="130"/>
    </location>
</feature>